<feature type="transmembrane region" description="Helical" evidence="1">
    <location>
        <begin position="68"/>
        <end position="88"/>
    </location>
</feature>
<dbReference type="Proteomes" id="UP000777560">
    <property type="component" value="Unassembled WGS sequence"/>
</dbReference>
<feature type="transmembrane region" description="Helical" evidence="1">
    <location>
        <begin position="27"/>
        <end position="47"/>
    </location>
</feature>
<proteinExistence type="predicted"/>
<feature type="transmembrane region" description="Helical" evidence="1">
    <location>
        <begin position="108"/>
        <end position="127"/>
    </location>
</feature>
<keyword evidence="1" id="KW-1133">Transmembrane helix</keyword>
<accession>A0ABY2YVH1</accession>
<keyword evidence="1" id="KW-0472">Membrane</keyword>
<evidence type="ECO:0000313" key="2">
    <source>
        <dbReference type="EMBL" id="TPR24291.1"/>
    </source>
</evidence>
<protein>
    <submittedName>
        <fullName evidence="2">Uncharacterized protein</fullName>
    </submittedName>
</protein>
<keyword evidence="1" id="KW-0812">Transmembrane</keyword>
<reference evidence="2 3" key="1">
    <citation type="submission" date="2018-08" db="EMBL/GenBank/DDBJ databases">
        <title>Comparative genomics of wild bee and flower associated Lactobacillus reveals potential adaptation to the bee host.</title>
        <authorList>
            <person name="Vuong H.Q."/>
            <person name="Mcfrederick Q.S."/>
        </authorList>
    </citation>
    <scope>NUCLEOTIDE SEQUENCE [LARGE SCALE GENOMIC DNA]</scope>
    <source>
        <strain evidence="2 3">HV_13</strain>
    </source>
</reference>
<dbReference type="EMBL" id="QUAV01000004">
    <property type="protein sequence ID" value="TPR24291.1"/>
    <property type="molecule type" value="Genomic_DNA"/>
</dbReference>
<name>A0ABY2YVH1_9LACO</name>
<keyword evidence="3" id="KW-1185">Reference proteome</keyword>
<gene>
    <name evidence="2" type="ORF">DY114_06455</name>
</gene>
<sequence>MIFVFLIFIKFSPSNIANFNSVMSGCLSFSSISSSLIFGSFSFINYSDGKASEIVKSMNGNIKIMSRLLSSSAILFLVSIISLLELMLFKFNSVSFLSTLLTSLWLSLLLYGALCVFYIFDVIFYYLKLKKNVK</sequence>
<organism evidence="2 3">
    <name type="scientific">Apilactobacillus micheneri</name>
    <dbReference type="NCBI Taxonomy" id="1899430"/>
    <lineage>
        <taxon>Bacteria</taxon>
        <taxon>Bacillati</taxon>
        <taxon>Bacillota</taxon>
        <taxon>Bacilli</taxon>
        <taxon>Lactobacillales</taxon>
        <taxon>Lactobacillaceae</taxon>
        <taxon>Apilactobacillus</taxon>
    </lineage>
</organism>
<evidence type="ECO:0000256" key="1">
    <source>
        <dbReference type="SAM" id="Phobius"/>
    </source>
</evidence>
<comment type="caution">
    <text evidence="2">The sequence shown here is derived from an EMBL/GenBank/DDBJ whole genome shotgun (WGS) entry which is preliminary data.</text>
</comment>
<evidence type="ECO:0000313" key="3">
    <source>
        <dbReference type="Proteomes" id="UP000777560"/>
    </source>
</evidence>